<dbReference type="AlphaFoldDB" id="A0A6N7KQF8"/>
<accession>A0A6N7KQF8</accession>
<protein>
    <submittedName>
        <fullName evidence="1">Uncharacterized protein</fullName>
    </submittedName>
</protein>
<gene>
    <name evidence="1" type="ORF">F7Q99_11900</name>
</gene>
<dbReference type="EMBL" id="WBOF01000001">
    <property type="protein sequence ID" value="MQS12975.1"/>
    <property type="molecule type" value="Genomic_DNA"/>
</dbReference>
<dbReference type="Proteomes" id="UP000450000">
    <property type="component" value="Unassembled WGS sequence"/>
</dbReference>
<proteinExistence type="predicted"/>
<sequence>MNCVLLSARKSAHAAVVSSLGRLAASATVLLVAAGTVAVAQGTALAADSTAPAVRAAPLASVHPVGYSLKHDDPWT</sequence>
<name>A0A6N7KQF8_9ACTN</name>
<comment type="caution">
    <text evidence="1">The sequence shown here is derived from an EMBL/GenBank/DDBJ whole genome shotgun (WGS) entry which is preliminary data.</text>
</comment>
<keyword evidence="2" id="KW-1185">Reference proteome</keyword>
<evidence type="ECO:0000313" key="1">
    <source>
        <dbReference type="EMBL" id="MQS12975.1"/>
    </source>
</evidence>
<organism evidence="1 2">
    <name type="scientific">Streptomyces kaniharaensis</name>
    <dbReference type="NCBI Taxonomy" id="212423"/>
    <lineage>
        <taxon>Bacteria</taxon>
        <taxon>Bacillati</taxon>
        <taxon>Actinomycetota</taxon>
        <taxon>Actinomycetes</taxon>
        <taxon>Kitasatosporales</taxon>
        <taxon>Streptomycetaceae</taxon>
        <taxon>Streptomyces</taxon>
    </lineage>
</organism>
<reference evidence="1 2" key="1">
    <citation type="submission" date="2019-09" db="EMBL/GenBank/DDBJ databases">
        <title>Genome Sequences of Streptomyces kaniharaensis ATCC 21070.</title>
        <authorList>
            <person name="Zhu W."/>
            <person name="De Crecy-Lagard V."/>
            <person name="Richards N.G."/>
        </authorList>
    </citation>
    <scope>NUCLEOTIDE SEQUENCE [LARGE SCALE GENOMIC DNA]</scope>
    <source>
        <strain evidence="1 2">SF-557</strain>
    </source>
</reference>
<dbReference type="RefSeq" id="WP_153461206.1">
    <property type="nucleotide sequence ID" value="NZ_WBOF01000001.1"/>
</dbReference>
<evidence type="ECO:0000313" key="2">
    <source>
        <dbReference type="Proteomes" id="UP000450000"/>
    </source>
</evidence>